<proteinExistence type="predicted"/>
<evidence type="ECO:0000313" key="3">
    <source>
        <dbReference type="Proteomes" id="UP001164743"/>
    </source>
</evidence>
<gene>
    <name evidence="2" type="ORF">PtA15_11A211</name>
</gene>
<dbReference type="RefSeq" id="XP_053025077.1">
    <property type="nucleotide sequence ID" value="XM_053161097.1"/>
</dbReference>
<organism evidence="2 3">
    <name type="scientific">Puccinia triticina</name>
    <dbReference type="NCBI Taxonomy" id="208348"/>
    <lineage>
        <taxon>Eukaryota</taxon>
        <taxon>Fungi</taxon>
        <taxon>Dikarya</taxon>
        <taxon>Basidiomycota</taxon>
        <taxon>Pucciniomycotina</taxon>
        <taxon>Pucciniomycetes</taxon>
        <taxon>Pucciniales</taxon>
        <taxon>Pucciniaceae</taxon>
        <taxon>Puccinia</taxon>
    </lineage>
</organism>
<feature type="region of interest" description="Disordered" evidence="1">
    <location>
        <begin position="398"/>
        <end position="417"/>
    </location>
</feature>
<protein>
    <submittedName>
        <fullName evidence="2">Uncharacterized protein</fullName>
    </submittedName>
</protein>
<feature type="compositionally biased region" description="Basic and acidic residues" evidence="1">
    <location>
        <begin position="403"/>
        <end position="417"/>
    </location>
</feature>
<keyword evidence="3" id="KW-1185">Reference proteome</keyword>
<reference evidence="2" key="1">
    <citation type="submission" date="2022-10" db="EMBL/GenBank/DDBJ databases">
        <title>Puccinia triticina Genome sequencing and assembly.</title>
        <authorList>
            <person name="Li C."/>
        </authorList>
    </citation>
    <scope>NUCLEOTIDE SEQUENCE</scope>
    <source>
        <strain evidence="2">Pt15</strain>
    </source>
</reference>
<dbReference type="GeneID" id="77801992"/>
<feature type="region of interest" description="Disordered" evidence="1">
    <location>
        <begin position="271"/>
        <end position="314"/>
    </location>
</feature>
<feature type="compositionally biased region" description="Acidic residues" evidence="1">
    <location>
        <begin position="21"/>
        <end position="38"/>
    </location>
</feature>
<dbReference type="Proteomes" id="UP001164743">
    <property type="component" value="Chromosome 11A"/>
</dbReference>
<evidence type="ECO:0000313" key="2">
    <source>
        <dbReference type="EMBL" id="WAQ89522.1"/>
    </source>
</evidence>
<feature type="compositionally biased region" description="Basic residues" evidence="1">
    <location>
        <begin position="53"/>
        <end position="62"/>
    </location>
</feature>
<name>A0ABY7CZU6_9BASI</name>
<feature type="region of interest" description="Disordered" evidence="1">
    <location>
        <begin position="471"/>
        <end position="494"/>
    </location>
</feature>
<dbReference type="EMBL" id="CP110431">
    <property type="protein sequence ID" value="WAQ89522.1"/>
    <property type="molecule type" value="Genomic_DNA"/>
</dbReference>
<sequence>METQGEAQHETIEPQTRDDAMDVSDLSDVDQGSEDSSDVDANVLESNLDSKKKAQKAKRRNKKEAAQILGIAKSHPLPHPAGALSTSVTGFIKFMMGLSNPQSPLPAPPSDAEILAWTNYVSQRQEIVVQNLQPTAQSNQATNKSSANAKFQRNEKLNQIRSQGLALTTYTAAPEVLPDARCPPISSQTKILCDNTFQRKGFSRITFQWNARSLTASKWNTATALILIERWSDWYKTITENPNDLKEDIQGIIERWLRTYRSIYSKQLKAKPDTHAIPSSDERGQSTSAGERGDGMPAVPAHVSAKHRRNRKNVSERRYQAAKALFPNNNSFTILFKDSRCVSDYEDNINPNSPPTRIIPRWRSDIFTKVSHQLDEAAILLQKNPRSRSNVYNQLRRGGAKLESPDAEKPMEAPQKFPRDSYDEEYLSGILPIERRHLKMKDPINHQAFLVSLCKQTVRGYKNPDESIAASQGISAAETGNSGQPSVGSTMRIN</sequence>
<feature type="region of interest" description="Disordered" evidence="1">
    <location>
        <begin position="1"/>
        <end position="65"/>
    </location>
</feature>
<feature type="compositionally biased region" description="Basic and acidic residues" evidence="1">
    <location>
        <begin position="271"/>
        <end position="284"/>
    </location>
</feature>
<evidence type="ECO:0000256" key="1">
    <source>
        <dbReference type="SAM" id="MobiDB-lite"/>
    </source>
</evidence>
<accession>A0ABY7CZU6</accession>
<feature type="compositionally biased region" description="Basic and acidic residues" evidence="1">
    <location>
        <begin position="7"/>
        <end position="20"/>
    </location>
</feature>